<dbReference type="SUPFAM" id="SSF55961">
    <property type="entry name" value="Bet v1-like"/>
    <property type="match status" value="1"/>
</dbReference>
<gene>
    <name evidence="1" type="ORF">GRFL_3158</name>
</gene>
<reference evidence="1 2" key="1">
    <citation type="submission" date="2016-07" db="EMBL/GenBank/DDBJ databases">
        <title>Multi-omics approach to identify versatile polysaccharide utilization systems of a marine flavobacterium Gramella flava.</title>
        <authorList>
            <person name="Tang K."/>
        </authorList>
    </citation>
    <scope>NUCLEOTIDE SEQUENCE [LARGE SCALE GENOMIC DNA]</scope>
    <source>
        <strain evidence="1 2">JLT2011</strain>
    </source>
</reference>
<dbReference type="CDD" id="cd07818">
    <property type="entry name" value="SRPBCC_1"/>
    <property type="match status" value="1"/>
</dbReference>
<name>A0A1L7I9V2_9FLAO</name>
<dbReference type="Gene3D" id="3.30.530.20">
    <property type="match status" value="1"/>
</dbReference>
<protein>
    <submittedName>
        <fullName evidence="1">Uncharacterized protein</fullName>
    </submittedName>
</protein>
<sequence>MKFLKYLLIFLAVIIVIIAILAFVAPTEVKVSRSITIDAPRETVWEYVNSLEDMHQWSPWAEKDPDMKLEYRGTEGKVGSVYSWDGDPETVGKGEQEITSIQAPSRIESELRFLTPYESKADAYVQLDETGSGSTRVTYGFESVSPRPMNVLNLFMNMDEMVGPDFEAAMSNLKKLVESGGSSGETQSEMAFR</sequence>
<organism evidence="1 2">
    <name type="scientific">Christiangramia flava JLT2011</name>
    <dbReference type="NCBI Taxonomy" id="1229726"/>
    <lineage>
        <taxon>Bacteria</taxon>
        <taxon>Pseudomonadati</taxon>
        <taxon>Bacteroidota</taxon>
        <taxon>Flavobacteriia</taxon>
        <taxon>Flavobacteriales</taxon>
        <taxon>Flavobacteriaceae</taxon>
        <taxon>Christiangramia</taxon>
    </lineage>
</organism>
<proteinExistence type="predicted"/>
<evidence type="ECO:0000313" key="1">
    <source>
        <dbReference type="EMBL" id="APU69882.1"/>
    </source>
</evidence>
<dbReference type="OrthoDB" id="9807923at2"/>
<dbReference type="EMBL" id="CP016359">
    <property type="protein sequence ID" value="APU69882.1"/>
    <property type="molecule type" value="Genomic_DNA"/>
</dbReference>
<dbReference type="Pfam" id="PF10604">
    <property type="entry name" value="Polyketide_cyc2"/>
    <property type="match status" value="1"/>
</dbReference>
<dbReference type="STRING" id="1229726.GRFL_3158"/>
<dbReference type="AlphaFoldDB" id="A0A1L7I9V2"/>
<dbReference type="Proteomes" id="UP000186230">
    <property type="component" value="Chromosome"/>
</dbReference>
<dbReference type="InterPro" id="IPR023393">
    <property type="entry name" value="START-like_dom_sf"/>
</dbReference>
<dbReference type="InterPro" id="IPR019587">
    <property type="entry name" value="Polyketide_cyclase/dehydratase"/>
</dbReference>
<dbReference type="RefSeq" id="WP_083645473.1">
    <property type="nucleotide sequence ID" value="NZ_AMRU01000016.1"/>
</dbReference>
<accession>A0A1L7I9V2</accession>
<keyword evidence="2" id="KW-1185">Reference proteome</keyword>
<evidence type="ECO:0000313" key="2">
    <source>
        <dbReference type="Proteomes" id="UP000186230"/>
    </source>
</evidence>
<dbReference type="KEGG" id="gfl:GRFL_3158"/>